<proteinExistence type="predicted"/>
<dbReference type="RefSeq" id="WP_127651196.1">
    <property type="nucleotide sequence ID" value="NZ_MKWS01000014.1"/>
</dbReference>
<evidence type="ECO:0000256" key="1">
    <source>
        <dbReference type="SAM" id="MobiDB-lite"/>
    </source>
</evidence>
<evidence type="ECO:0008006" key="4">
    <source>
        <dbReference type="Google" id="ProtNLM"/>
    </source>
</evidence>
<comment type="caution">
    <text evidence="2">The sequence shown here is derived from an EMBL/GenBank/DDBJ whole genome shotgun (WGS) entry which is preliminary data.</text>
</comment>
<reference evidence="2 3" key="1">
    <citation type="submission" date="2016-10" db="EMBL/GenBank/DDBJ databases">
        <title>Search of new enzymes for the oxidation of sulfur compounds.</title>
        <authorList>
            <person name="Novo A."/>
            <person name="Moreira I.S."/>
            <person name="Castro P.M."/>
        </authorList>
    </citation>
    <scope>NUCLEOTIDE SEQUENCE [LARGE SCALE GENOMIC DNA]</scope>
    <source>
        <strain evidence="2 3">A9</strain>
    </source>
</reference>
<dbReference type="EMBL" id="MKWS01000014">
    <property type="protein sequence ID" value="RVD76012.1"/>
    <property type="molecule type" value="Genomic_DNA"/>
</dbReference>
<dbReference type="Proteomes" id="UP000288002">
    <property type="component" value="Unassembled WGS sequence"/>
</dbReference>
<feature type="region of interest" description="Disordered" evidence="1">
    <location>
        <begin position="48"/>
        <end position="70"/>
    </location>
</feature>
<dbReference type="AlphaFoldDB" id="A0AA94EKP6"/>
<sequence>MLLLLRVYVYRVRLPWNTGAQMKRFSAILLVIFVAGCSSSKTIEKQHANSDSSSMQVASSATTASTGPQVAAELEKRYRDTRDNCGAASKPAFLCSGLLVRGTEPSTQFDAWNPSPTSVANGGVSFTYLRSDYKVKRLAYTYDSGLIFYPILSTPPGKQLIEILCFFPVDGSSNARPNGGCGPHPKYPVASKSCEEQNPIIDSAAKWADKYRRDATTGNKYESMCSFNVRDSANSLAAGRFLEGMRGGRLVSPDAFNTPNDTKLKTWAQNIPGQLPIEAFFYTKPTGLAGAQFYQRRFRDLTGVTIPIIYIPLPQTLAESASFEYKTTDQIP</sequence>
<name>A0AA94EKP6_9PSED</name>
<evidence type="ECO:0000313" key="2">
    <source>
        <dbReference type="EMBL" id="RVD76012.1"/>
    </source>
</evidence>
<gene>
    <name evidence="2" type="ORF">A9HBioS_3976</name>
</gene>
<accession>A0AA94EKP6</accession>
<feature type="compositionally biased region" description="Low complexity" evidence="1">
    <location>
        <begin position="50"/>
        <end position="66"/>
    </location>
</feature>
<evidence type="ECO:0000313" key="3">
    <source>
        <dbReference type="Proteomes" id="UP000288002"/>
    </source>
</evidence>
<protein>
    <recommendedName>
        <fullName evidence="4">Halovibrin HvnA</fullName>
    </recommendedName>
</protein>
<organism evidence="2 3">
    <name type="scientific">Pseudomonas koreensis</name>
    <dbReference type="NCBI Taxonomy" id="198620"/>
    <lineage>
        <taxon>Bacteria</taxon>
        <taxon>Pseudomonadati</taxon>
        <taxon>Pseudomonadota</taxon>
        <taxon>Gammaproteobacteria</taxon>
        <taxon>Pseudomonadales</taxon>
        <taxon>Pseudomonadaceae</taxon>
        <taxon>Pseudomonas</taxon>
    </lineage>
</organism>